<accession>A0A6J7EW30</accession>
<dbReference type="SUPFAM" id="SSF48264">
    <property type="entry name" value="Cytochrome P450"/>
    <property type="match status" value="1"/>
</dbReference>
<dbReference type="PROSITE" id="PS00086">
    <property type="entry name" value="CYTOCHROME_P450"/>
    <property type="match status" value="1"/>
</dbReference>
<dbReference type="InterPro" id="IPR001128">
    <property type="entry name" value="Cyt_P450"/>
</dbReference>
<dbReference type="Pfam" id="PF00067">
    <property type="entry name" value="p450"/>
    <property type="match status" value="1"/>
</dbReference>
<comment type="similarity">
    <text evidence="1">Belongs to the cytochrome P450 family.</text>
</comment>
<sequence>MRILGLDDTYRDDLRRWSDSSNASLGGKLTAERWIETERDVLEYQQVICRELDDRRAQPRNDLLSTLVHAEPGETPLTNAELVWLIRELIVAGNETTIRALADILLNLDAMPGAWDRLRDDEQFRRGVVEEGIRLAAPVMGLWRKAMHDTELGGVAIPKDSTLFLAFSSANRDESVFAEADTFDPLRENVREHLAFGHGIHVCVGAGLARIEAMSALRALANNVSALEVVDRGALRYGPSYGLRGLTGLPVRVRRR</sequence>
<dbReference type="GO" id="GO:0020037">
    <property type="term" value="F:heme binding"/>
    <property type="evidence" value="ECO:0007669"/>
    <property type="project" value="InterPro"/>
</dbReference>
<dbReference type="Gene3D" id="1.10.630.10">
    <property type="entry name" value="Cytochrome P450"/>
    <property type="match status" value="1"/>
</dbReference>
<dbReference type="InterPro" id="IPR036396">
    <property type="entry name" value="Cyt_P450_sf"/>
</dbReference>
<dbReference type="PANTHER" id="PTHR46696">
    <property type="entry name" value="P450, PUTATIVE (EUROFUNG)-RELATED"/>
    <property type="match status" value="1"/>
</dbReference>
<reference evidence="2" key="1">
    <citation type="submission" date="2020-05" db="EMBL/GenBank/DDBJ databases">
        <authorList>
            <person name="Chiriac C."/>
            <person name="Salcher M."/>
            <person name="Ghai R."/>
            <person name="Kavagutti S V."/>
        </authorList>
    </citation>
    <scope>NUCLEOTIDE SEQUENCE</scope>
</reference>
<dbReference type="PRINTS" id="PR00385">
    <property type="entry name" value="P450"/>
</dbReference>
<proteinExistence type="inferred from homology"/>
<dbReference type="GO" id="GO:0016705">
    <property type="term" value="F:oxidoreductase activity, acting on paired donors, with incorporation or reduction of molecular oxygen"/>
    <property type="evidence" value="ECO:0007669"/>
    <property type="project" value="InterPro"/>
</dbReference>
<dbReference type="PANTHER" id="PTHR46696:SF1">
    <property type="entry name" value="CYTOCHROME P450 YJIB-RELATED"/>
    <property type="match status" value="1"/>
</dbReference>
<dbReference type="PRINTS" id="PR00359">
    <property type="entry name" value="BP450"/>
</dbReference>
<dbReference type="EMBL" id="CAFBLS010000263">
    <property type="protein sequence ID" value="CAB4885275.1"/>
    <property type="molecule type" value="Genomic_DNA"/>
</dbReference>
<dbReference type="AlphaFoldDB" id="A0A6J7EW30"/>
<evidence type="ECO:0000256" key="1">
    <source>
        <dbReference type="ARBA" id="ARBA00010617"/>
    </source>
</evidence>
<dbReference type="GO" id="GO:0004497">
    <property type="term" value="F:monooxygenase activity"/>
    <property type="evidence" value="ECO:0007669"/>
    <property type="project" value="InterPro"/>
</dbReference>
<name>A0A6J7EW30_9ZZZZ</name>
<gene>
    <name evidence="2" type="ORF">UFOPK3402_01729</name>
</gene>
<dbReference type="InterPro" id="IPR002397">
    <property type="entry name" value="Cyt_P450_B"/>
</dbReference>
<dbReference type="GO" id="GO:0005506">
    <property type="term" value="F:iron ion binding"/>
    <property type="evidence" value="ECO:0007669"/>
    <property type="project" value="InterPro"/>
</dbReference>
<dbReference type="InterPro" id="IPR017972">
    <property type="entry name" value="Cyt_P450_CS"/>
</dbReference>
<protein>
    <submittedName>
        <fullName evidence="2">Unannotated protein</fullName>
    </submittedName>
</protein>
<organism evidence="2">
    <name type="scientific">freshwater metagenome</name>
    <dbReference type="NCBI Taxonomy" id="449393"/>
    <lineage>
        <taxon>unclassified sequences</taxon>
        <taxon>metagenomes</taxon>
        <taxon>ecological metagenomes</taxon>
    </lineage>
</organism>
<evidence type="ECO:0000313" key="2">
    <source>
        <dbReference type="EMBL" id="CAB4885275.1"/>
    </source>
</evidence>